<organism evidence="4 5">
    <name type="scientific">Actinomycetospora chibensis</name>
    <dbReference type="NCBI Taxonomy" id="663606"/>
    <lineage>
        <taxon>Bacteria</taxon>
        <taxon>Bacillati</taxon>
        <taxon>Actinomycetota</taxon>
        <taxon>Actinomycetes</taxon>
        <taxon>Pseudonocardiales</taxon>
        <taxon>Pseudonocardiaceae</taxon>
        <taxon>Actinomycetospora</taxon>
    </lineage>
</organism>
<dbReference type="EMBL" id="JBHSIM010000013">
    <property type="protein sequence ID" value="MFC4832140.1"/>
    <property type="molecule type" value="Genomic_DNA"/>
</dbReference>
<gene>
    <name evidence="4" type="ORF">ACFPEL_06940</name>
</gene>
<sequence length="185" mass="20437">MWELIVGALGGVLQLLGVVIAGRGALQTWRTYRPNEPLLDPHEHKLDYLVVRFLAYAQRNLKPPPRTRPVGRAGEADTAPPVAPGTQYQPIAHSPRSEDFALELDRRVRLTRSDLSDLEARVNDSTFSIRDAVQDARREAKSELDGQREETKRLVTEGVRGILLGLFVTGAGIVTQTAALFFGLS</sequence>
<evidence type="ECO:0000256" key="2">
    <source>
        <dbReference type="SAM" id="MobiDB-lite"/>
    </source>
</evidence>
<protein>
    <submittedName>
        <fullName evidence="4">Uncharacterized protein</fullName>
    </submittedName>
</protein>
<feature type="region of interest" description="Disordered" evidence="2">
    <location>
        <begin position="62"/>
        <end position="92"/>
    </location>
</feature>
<dbReference type="RefSeq" id="WP_274189736.1">
    <property type="nucleotide sequence ID" value="NZ_BAABHN010000013.1"/>
</dbReference>
<feature type="transmembrane region" description="Helical" evidence="3">
    <location>
        <begin position="162"/>
        <end position="184"/>
    </location>
</feature>
<proteinExistence type="predicted"/>
<keyword evidence="3" id="KW-0472">Membrane</keyword>
<evidence type="ECO:0000313" key="4">
    <source>
        <dbReference type="EMBL" id="MFC4832140.1"/>
    </source>
</evidence>
<keyword evidence="3" id="KW-0812">Transmembrane</keyword>
<evidence type="ECO:0000313" key="5">
    <source>
        <dbReference type="Proteomes" id="UP001595909"/>
    </source>
</evidence>
<accession>A0ABV9REG2</accession>
<keyword evidence="3" id="KW-1133">Transmembrane helix</keyword>
<evidence type="ECO:0000256" key="3">
    <source>
        <dbReference type="SAM" id="Phobius"/>
    </source>
</evidence>
<comment type="caution">
    <text evidence="4">The sequence shown here is derived from an EMBL/GenBank/DDBJ whole genome shotgun (WGS) entry which is preliminary data.</text>
</comment>
<keyword evidence="1" id="KW-0175">Coiled coil</keyword>
<keyword evidence="5" id="KW-1185">Reference proteome</keyword>
<name>A0ABV9REG2_9PSEU</name>
<reference evidence="5" key="1">
    <citation type="journal article" date="2019" name="Int. J. Syst. Evol. Microbiol.">
        <title>The Global Catalogue of Microorganisms (GCM) 10K type strain sequencing project: providing services to taxonomists for standard genome sequencing and annotation.</title>
        <authorList>
            <consortium name="The Broad Institute Genomics Platform"/>
            <consortium name="The Broad Institute Genome Sequencing Center for Infectious Disease"/>
            <person name="Wu L."/>
            <person name="Ma J."/>
        </authorList>
    </citation>
    <scope>NUCLEOTIDE SEQUENCE [LARGE SCALE GENOMIC DNA]</scope>
    <source>
        <strain evidence="5">CCUG 50347</strain>
    </source>
</reference>
<feature type="coiled-coil region" evidence="1">
    <location>
        <begin position="130"/>
        <end position="157"/>
    </location>
</feature>
<dbReference type="Proteomes" id="UP001595909">
    <property type="component" value="Unassembled WGS sequence"/>
</dbReference>
<evidence type="ECO:0000256" key="1">
    <source>
        <dbReference type="SAM" id="Coils"/>
    </source>
</evidence>